<accession>A0A6H5G4U9</accession>
<reference evidence="3 4" key="1">
    <citation type="submission" date="2020-02" db="EMBL/GenBank/DDBJ databases">
        <authorList>
            <person name="Ferguson B K."/>
        </authorList>
    </citation>
    <scope>NUCLEOTIDE SEQUENCE [LARGE SCALE GENOMIC DNA]</scope>
</reference>
<dbReference type="SUPFAM" id="SSF56672">
    <property type="entry name" value="DNA/RNA polymerases"/>
    <property type="match status" value="1"/>
</dbReference>
<feature type="domain" description="Integrase catalytic" evidence="2">
    <location>
        <begin position="1"/>
        <end position="69"/>
    </location>
</feature>
<dbReference type="InterPro" id="IPR013103">
    <property type="entry name" value="RVT_2"/>
</dbReference>
<dbReference type="OrthoDB" id="430476at2759"/>
<dbReference type="AlphaFoldDB" id="A0A6H5G4U9"/>
<dbReference type="InterPro" id="IPR057670">
    <property type="entry name" value="SH3_retrovirus"/>
</dbReference>
<dbReference type="PANTHER" id="PTHR11439">
    <property type="entry name" value="GAG-POL-RELATED RETROTRANSPOSON"/>
    <property type="match status" value="1"/>
</dbReference>
<dbReference type="PANTHER" id="PTHR11439:SF467">
    <property type="entry name" value="INTEGRASE CATALYTIC DOMAIN-CONTAINING PROTEIN"/>
    <property type="match status" value="1"/>
</dbReference>
<dbReference type="Pfam" id="PF07727">
    <property type="entry name" value="RVT_2"/>
    <property type="match status" value="1"/>
</dbReference>
<dbReference type="InterPro" id="IPR012337">
    <property type="entry name" value="RNaseH-like_sf"/>
</dbReference>
<name>A0A6H5G4U9_9HEMI</name>
<evidence type="ECO:0000313" key="4">
    <source>
        <dbReference type="Proteomes" id="UP000479000"/>
    </source>
</evidence>
<protein>
    <recommendedName>
        <fullName evidence="2">Integrase catalytic domain-containing protein</fullName>
    </recommendedName>
</protein>
<dbReference type="PROSITE" id="PS50994">
    <property type="entry name" value="INTEGRASE"/>
    <property type="match status" value="1"/>
</dbReference>
<proteinExistence type="predicted"/>
<gene>
    <name evidence="3" type="ORF">NTEN_LOCUS3865</name>
</gene>
<sequence>MPYTPEQNGCCERDHRTVVEAARSLMHAQGDIPQGLWAEMINTAAYILNRTGPSGIVDKSPFELWYGKKPSIKNLRIIGSICYAHVPKQLRKKLSKKAIKGILIGYDYNDGYRIWSSSEHRLIRSRDVIFDEEPLKQIEGPPSKLDTDNEDDDEGCPMKKIHPLDIADQQEIRNEVDEDVQPQIEQEIEQDSADQPDDDAARDNQDFQRVLRDRATLKKPIRFEDFVMSAVTDIEDLKEPETFKQAMNSQKKEKWIKAMQSEMDSLRENGTWTLEELPPGRKPIPCKWVYKLKMNPDGSIDRFKARLVVKGFTQRKGIDYDQTFSPVAKAGTLRALLSVAAEKNMLLMQFDVSTAFLYGYLNEEIYMKQPEGYDDKSGRVCRLRKSLYGLKQAPRCWNQSDADHGGDTTTGRSTSGVVSIFSNGAISWLSQRQASVAISTTEAEIVAASEAAKEMVWLKRLLKDMGVVSEKPALHVDNEAAIRLAQNPEFHRRTKHIQLRHFFVRELVTDEQIQILKVDTENQLADILTKPLPRGRFESLRNKLGVRSAAIQKTQESSKEGGC</sequence>
<dbReference type="GO" id="GO:0003676">
    <property type="term" value="F:nucleic acid binding"/>
    <property type="evidence" value="ECO:0007669"/>
    <property type="project" value="InterPro"/>
</dbReference>
<feature type="region of interest" description="Disordered" evidence="1">
    <location>
        <begin position="133"/>
        <end position="168"/>
    </location>
</feature>
<dbReference type="Proteomes" id="UP000479000">
    <property type="component" value="Unassembled WGS sequence"/>
</dbReference>
<dbReference type="CDD" id="cd09272">
    <property type="entry name" value="RNase_HI_RT_Ty1"/>
    <property type="match status" value="1"/>
</dbReference>
<dbReference type="GO" id="GO:0042575">
    <property type="term" value="C:DNA polymerase complex"/>
    <property type="evidence" value="ECO:0007669"/>
    <property type="project" value="UniProtKB-ARBA"/>
</dbReference>
<organism evidence="3 4">
    <name type="scientific">Nesidiocoris tenuis</name>
    <dbReference type="NCBI Taxonomy" id="355587"/>
    <lineage>
        <taxon>Eukaryota</taxon>
        <taxon>Metazoa</taxon>
        <taxon>Ecdysozoa</taxon>
        <taxon>Arthropoda</taxon>
        <taxon>Hexapoda</taxon>
        <taxon>Insecta</taxon>
        <taxon>Pterygota</taxon>
        <taxon>Neoptera</taxon>
        <taxon>Paraneoptera</taxon>
        <taxon>Hemiptera</taxon>
        <taxon>Heteroptera</taxon>
        <taxon>Panheteroptera</taxon>
        <taxon>Cimicomorpha</taxon>
        <taxon>Miridae</taxon>
        <taxon>Dicyphina</taxon>
        <taxon>Nesidiocoris</taxon>
    </lineage>
</organism>
<dbReference type="Pfam" id="PF25597">
    <property type="entry name" value="SH3_retrovirus"/>
    <property type="match status" value="1"/>
</dbReference>
<dbReference type="InterPro" id="IPR001584">
    <property type="entry name" value="Integrase_cat-core"/>
</dbReference>
<evidence type="ECO:0000313" key="3">
    <source>
        <dbReference type="EMBL" id="CAA9997571.1"/>
    </source>
</evidence>
<dbReference type="EMBL" id="CADCXU010005884">
    <property type="protein sequence ID" value="CAA9997571.1"/>
    <property type="molecule type" value="Genomic_DNA"/>
</dbReference>
<dbReference type="InterPro" id="IPR036397">
    <property type="entry name" value="RNaseH_sf"/>
</dbReference>
<dbReference type="GO" id="GO:0015074">
    <property type="term" value="P:DNA integration"/>
    <property type="evidence" value="ECO:0007669"/>
    <property type="project" value="InterPro"/>
</dbReference>
<evidence type="ECO:0000256" key="1">
    <source>
        <dbReference type="SAM" id="MobiDB-lite"/>
    </source>
</evidence>
<dbReference type="InterPro" id="IPR043502">
    <property type="entry name" value="DNA/RNA_pol_sf"/>
</dbReference>
<evidence type="ECO:0000259" key="2">
    <source>
        <dbReference type="PROSITE" id="PS50994"/>
    </source>
</evidence>
<dbReference type="SUPFAM" id="SSF53098">
    <property type="entry name" value="Ribonuclease H-like"/>
    <property type="match status" value="1"/>
</dbReference>
<keyword evidence="4" id="KW-1185">Reference proteome</keyword>
<dbReference type="GO" id="GO:0071897">
    <property type="term" value="P:DNA biosynthetic process"/>
    <property type="evidence" value="ECO:0007669"/>
    <property type="project" value="UniProtKB-ARBA"/>
</dbReference>
<dbReference type="Gene3D" id="3.30.420.10">
    <property type="entry name" value="Ribonuclease H-like superfamily/Ribonuclease H"/>
    <property type="match status" value="1"/>
</dbReference>